<evidence type="ECO:0000256" key="5">
    <source>
        <dbReference type="ARBA" id="ARBA00022840"/>
    </source>
</evidence>
<evidence type="ECO:0000256" key="3">
    <source>
        <dbReference type="ARBA" id="ARBA00022679"/>
    </source>
</evidence>
<comment type="catalytic activity">
    <reaction evidence="6">
        <text>[molybdopterin-synthase sulfur-carrier protein]-C-terminal Gly-Gly + ATP + H(+) = [molybdopterin-synthase sulfur-carrier protein]-C-terminal Gly-Gly-AMP + diphosphate</text>
        <dbReference type="Rhea" id="RHEA:43616"/>
        <dbReference type="Rhea" id="RHEA-COMP:12159"/>
        <dbReference type="Rhea" id="RHEA-COMP:12202"/>
        <dbReference type="ChEBI" id="CHEBI:15378"/>
        <dbReference type="ChEBI" id="CHEBI:30616"/>
        <dbReference type="ChEBI" id="CHEBI:33019"/>
        <dbReference type="ChEBI" id="CHEBI:90618"/>
        <dbReference type="ChEBI" id="CHEBI:90778"/>
        <dbReference type="EC" id="2.7.7.80"/>
    </reaction>
</comment>
<evidence type="ECO:0000256" key="4">
    <source>
        <dbReference type="ARBA" id="ARBA00022741"/>
    </source>
</evidence>
<evidence type="ECO:0000256" key="9">
    <source>
        <dbReference type="ARBA" id="ARBA00066884"/>
    </source>
</evidence>
<dbReference type="RefSeq" id="WP_062537523.1">
    <property type="nucleotide sequence ID" value="NZ_DF970239.1"/>
</dbReference>
<comment type="subunit">
    <text evidence="8">Homodimer. Forms a stable heterotetrameric complex of 2 MoeB and 2 MoaD during adenylation of MoaD.</text>
</comment>
<evidence type="ECO:0000256" key="10">
    <source>
        <dbReference type="ARBA" id="ARBA00073635"/>
    </source>
</evidence>
<gene>
    <name evidence="15" type="ORF">MBSD_0635</name>
    <name evidence="16" type="ORF">MBSD_n2279</name>
</gene>
<evidence type="ECO:0000259" key="14">
    <source>
        <dbReference type="PROSITE" id="PS50206"/>
    </source>
</evidence>
<dbReference type="Gene3D" id="3.40.50.720">
    <property type="entry name" value="NAD(P)-binding Rossmann-like Domain"/>
    <property type="match status" value="1"/>
</dbReference>
<dbReference type="GO" id="GO:0008146">
    <property type="term" value="F:sulfotransferase activity"/>
    <property type="evidence" value="ECO:0007669"/>
    <property type="project" value="TreeGrafter"/>
</dbReference>
<dbReference type="GO" id="GO:0005829">
    <property type="term" value="C:cytosol"/>
    <property type="evidence" value="ECO:0007669"/>
    <property type="project" value="TreeGrafter"/>
</dbReference>
<dbReference type="InterPro" id="IPR001763">
    <property type="entry name" value="Rhodanese-like_dom"/>
</dbReference>
<dbReference type="EC" id="2.7.7.80" evidence="9"/>
<dbReference type="OrthoDB" id="9804286at2"/>
<evidence type="ECO:0000313" key="16">
    <source>
        <dbReference type="EMBL" id="GAP66963.1"/>
    </source>
</evidence>
<dbReference type="GO" id="GO:0005524">
    <property type="term" value="F:ATP binding"/>
    <property type="evidence" value="ECO:0007669"/>
    <property type="project" value="UniProtKB-KW"/>
</dbReference>
<dbReference type="Gene3D" id="3.40.250.10">
    <property type="entry name" value="Rhodanese-like domain"/>
    <property type="match status" value="1"/>
</dbReference>
<evidence type="ECO:0000256" key="2">
    <source>
        <dbReference type="ARBA" id="ARBA00009919"/>
    </source>
</evidence>
<dbReference type="EMBL" id="DF952378">
    <property type="protein sequence ID" value="GAN44115.1"/>
    <property type="molecule type" value="Genomic_DNA"/>
</dbReference>
<dbReference type="CDD" id="cd00158">
    <property type="entry name" value="RHOD"/>
    <property type="match status" value="1"/>
</dbReference>
<dbReference type="InterPro" id="IPR000594">
    <property type="entry name" value="ThiF_NAD_FAD-bd"/>
</dbReference>
<evidence type="ECO:0000256" key="13">
    <source>
        <dbReference type="ARBA" id="ARBA00078531"/>
    </source>
</evidence>
<evidence type="ECO:0000256" key="12">
    <source>
        <dbReference type="ARBA" id="ARBA00075328"/>
    </source>
</evidence>
<dbReference type="InterPro" id="IPR036873">
    <property type="entry name" value="Rhodanese-like_dom_sf"/>
</dbReference>
<protein>
    <recommendedName>
        <fullName evidence="10">Molybdopterin-synthase adenylyltransferase</fullName>
        <ecNumber evidence="9">2.7.7.80</ecNumber>
    </recommendedName>
    <alternativeName>
        <fullName evidence="13">MoaD protein adenylase</fullName>
    </alternativeName>
    <alternativeName>
        <fullName evidence="11">Molybdopterin-converting factor subunit 1 adenylase</fullName>
    </alternativeName>
    <alternativeName>
        <fullName evidence="12">Sulfur carrier protein MoaD adenylyltransferase</fullName>
    </alternativeName>
</protein>
<evidence type="ECO:0000256" key="11">
    <source>
        <dbReference type="ARBA" id="ARBA00075110"/>
    </source>
</evidence>
<dbReference type="PROSITE" id="PS50206">
    <property type="entry name" value="RHODANESE_3"/>
    <property type="match status" value="1"/>
</dbReference>
<comment type="function">
    <text evidence="7">Catalyzes the adenylation by ATP of the carboxyl group of the C-terminal glycine of sulfur carrier protein MoaD.</text>
</comment>
<dbReference type="NCBIfam" id="NF004281">
    <property type="entry name" value="PRK05690.1"/>
    <property type="match status" value="1"/>
</dbReference>
<dbReference type="GO" id="GO:0008641">
    <property type="term" value="F:ubiquitin-like modifier activating enzyme activity"/>
    <property type="evidence" value="ECO:0007669"/>
    <property type="project" value="InterPro"/>
</dbReference>
<dbReference type="STRING" id="1475481.GCA_000953855_02325"/>
<dbReference type="Proteomes" id="UP000253740">
    <property type="component" value="Unassembled WGS sequence"/>
</dbReference>
<keyword evidence="5" id="KW-0067">ATP-binding</keyword>
<organism evidence="16">
    <name type="scientific">Mizugakiibacter sediminis</name>
    <dbReference type="NCBI Taxonomy" id="1475481"/>
    <lineage>
        <taxon>Bacteria</taxon>
        <taxon>Pseudomonadati</taxon>
        <taxon>Pseudomonadota</taxon>
        <taxon>Gammaproteobacteria</taxon>
        <taxon>Lysobacterales</taxon>
        <taxon>Rhodanobacteraceae</taxon>
        <taxon>Mizugakiibacter</taxon>
    </lineage>
</organism>
<evidence type="ECO:0000256" key="6">
    <source>
        <dbReference type="ARBA" id="ARBA00052218"/>
    </source>
</evidence>
<evidence type="ECO:0000256" key="7">
    <source>
        <dbReference type="ARBA" id="ARBA00055169"/>
    </source>
</evidence>
<reference evidence="16" key="2">
    <citation type="submission" date="2015-08" db="EMBL/GenBank/DDBJ databases">
        <title>Complete DNA Sequence of Pseudomonas syringae pv. actinidiae, the Causal Agent of Kiwifruit Canker Disease.</title>
        <authorList>
            <person name="Rikkerink E.H.A."/>
            <person name="Fineran P.C."/>
        </authorList>
    </citation>
    <scope>NUCLEOTIDE SEQUENCE</scope>
    <source>
        <strain evidence="16">SkMP5</strain>
    </source>
</reference>
<evidence type="ECO:0000256" key="1">
    <source>
        <dbReference type="ARBA" id="ARBA00005046"/>
    </source>
</evidence>
<dbReference type="SMART" id="SM00450">
    <property type="entry name" value="RHOD"/>
    <property type="match status" value="1"/>
</dbReference>
<sequence>MNTPPTRDVLLAQARAQTAEVTPVEALALQAAGAVLIDVREDAERAAGVPRNAVGLSRGFLELRIEQLVPDRDHTILTLCGSGQRSLLAAAALRGMGYRDVRSVSGGFERWKAEGLPVDAGALDGDSVERYARQLRLPEVGEAGQARLAAARVALIGTGGLGSPAALYLAAAGVGTLTLIDDDRVERSNLHRQVIHADARVGMAKTESARMTLQALNPRVRIETRAERLRAANVEALLSGHDLVIDGADNFPTRYLLAAASVRLRLPMVYGAVQRFEGQVSVFDPRREDSPCYRCLFPEPPSAAEAPNCSEAGVLGVLPGIVGLLQASEALKLILGSGEPLVGRLLAFDALAARFRELRLPRDADCPGCGARAAFSGYEDIAQICAAAG</sequence>
<dbReference type="SUPFAM" id="SSF69572">
    <property type="entry name" value="Activating enzymes of the ubiquitin-like proteins"/>
    <property type="match status" value="1"/>
</dbReference>
<dbReference type="NCBIfam" id="NF006444">
    <property type="entry name" value="PRK08762.1"/>
    <property type="match status" value="1"/>
</dbReference>
<comment type="similarity">
    <text evidence="2">Belongs to the HesA/MoeB/ThiF family.</text>
</comment>
<comment type="pathway">
    <text evidence="1">Cofactor biosynthesis; molybdopterin biosynthesis.</text>
</comment>
<keyword evidence="4" id="KW-0547">Nucleotide-binding</keyword>
<dbReference type="CDD" id="cd00757">
    <property type="entry name" value="ThiF_MoeB_HesA_family"/>
    <property type="match status" value="1"/>
</dbReference>
<dbReference type="SUPFAM" id="SSF52821">
    <property type="entry name" value="Rhodanese/Cell cycle control phosphatase"/>
    <property type="match status" value="1"/>
</dbReference>
<dbReference type="PANTHER" id="PTHR10953:SF102">
    <property type="entry name" value="ADENYLYLTRANSFERASE AND SULFURTRANSFERASE MOCS3"/>
    <property type="match status" value="1"/>
</dbReference>
<name>A0A0K8QQ17_9GAMM</name>
<dbReference type="Pfam" id="PF00581">
    <property type="entry name" value="Rhodanese"/>
    <property type="match status" value="1"/>
</dbReference>
<dbReference type="InterPro" id="IPR035985">
    <property type="entry name" value="Ubiquitin-activating_enz"/>
</dbReference>
<keyword evidence="17" id="KW-1185">Reference proteome</keyword>
<reference evidence="15" key="1">
    <citation type="submission" date="2015-03" db="EMBL/GenBank/DDBJ databases">
        <title>Draft genome sequence of Mizugakiibacter sediminis skMP5.</title>
        <authorList>
            <person name="Watanabe T."/>
            <person name="Kojima H."/>
            <person name="Fukui M."/>
        </authorList>
    </citation>
    <scope>NUCLEOTIDE SEQUENCE</scope>
    <source>
        <strain evidence="15">SkMP5</strain>
    </source>
</reference>
<dbReference type="AlphaFoldDB" id="A0A0K8QQ17"/>
<proteinExistence type="inferred from homology"/>
<evidence type="ECO:0000313" key="17">
    <source>
        <dbReference type="Proteomes" id="UP000253740"/>
    </source>
</evidence>
<keyword evidence="3" id="KW-0808">Transferase</keyword>
<dbReference type="Pfam" id="PF00899">
    <property type="entry name" value="ThiF"/>
    <property type="match status" value="1"/>
</dbReference>
<accession>A0A0K8QQ17</accession>
<dbReference type="HOGENOM" id="CLU_013325_10_0_6"/>
<dbReference type="PANTHER" id="PTHR10953">
    <property type="entry name" value="UBIQUITIN-ACTIVATING ENZYME E1"/>
    <property type="match status" value="1"/>
</dbReference>
<dbReference type="GO" id="GO:0004792">
    <property type="term" value="F:thiosulfate-cyanide sulfurtransferase activity"/>
    <property type="evidence" value="ECO:0007669"/>
    <property type="project" value="TreeGrafter"/>
</dbReference>
<dbReference type="FunFam" id="3.40.50.720:FF:000033">
    <property type="entry name" value="Adenylyltransferase and sulfurtransferase MOCS3"/>
    <property type="match status" value="1"/>
</dbReference>
<dbReference type="EMBL" id="DF970239">
    <property type="protein sequence ID" value="GAP66963.1"/>
    <property type="molecule type" value="Genomic_DNA"/>
</dbReference>
<evidence type="ECO:0000313" key="15">
    <source>
        <dbReference type="EMBL" id="GAN44115.1"/>
    </source>
</evidence>
<dbReference type="GO" id="GO:0061605">
    <property type="term" value="F:molybdopterin-synthase adenylyltransferase activity"/>
    <property type="evidence" value="ECO:0007669"/>
    <property type="project" value="UniProtKB-EC"/>
</dbReference>
<feature type="domain" description="Rhodanese" evidence="14">
    <location>
        <begin position="30"/>
        <end position="120"/>
    </location>
</feature>
<dbReference type="InterPro" id="IPR045886">
    <property type="entry name" value="ThiF/MoeB/HesA"/>
</dbReference>
<evidence type="ECO:0000256" key="8">
    <source>
        <dbReference type="ARBA" id="ARBA00063809"/>
    </source>
</evidence>